<reference evidence="6" key="2">
    <citation type="journal article" date="2021" name="PeerJ">
        <title>Extensive microbial diversity within the chicken gut microbiome revealed by metagenomics and culture.</title>
        <authorList>
            <person name="Gilroy R."/>
            <person name="Ravi A."/>
            <person name="Getino M."/>
            <person name="Pursley I."/>
            <person name="Horton D.L."/>
            <person name="Alikhan N.F."/>
            <person name="Baker D."/>
            <person name="Gharbi K."/>
            <person name="Hall N."/>
            <person name="Watson M."/>
            <person name="Adriaenssens E.M."/>
            <person name="Foster-Nyarko E."/>
            <person name="Jarju S."/>
            <person name="Secka A."/>
            <person name="Antonio M."/>
            <person name="Oren A."/>
            <person name="Chaudhuri R.R."/>
            <person name="La Ragione R."/>
            <person name="Hildebrand F."/>
            <person name="Pallen M.J."/>
        </authorList>
    </citation>
    <scope>NUCLEOTIDE SEQUENCE</scope>
    <source>
        <strain evidence="6">B3-4054</strain>
    </source>
</reference>
<dbReference type="EMBL" id="JADIMS010000154">
    <property type="protein sequence ID" value="MBO8451092.1"/>
    <property type="molecule type" value="Genomic_DNA"/>
</dbReference>
<dbReference type="PANTHER" id="PTHR34580">
    <property type="match status" value="1"/>
</dbReference>
<dbReference type="Pfam" id="PF08220">
    <property type="entry name" value="HTH_DeoR"/>
    <property type="match status" value="1"/>
</dbReference>
<feature type="domain" description="WCX" evidence="5">
    <location>
        <begin position="253"/>
        <end position="327"/>
    </location>
</feature>
<proteinExistence type="predicted"/>
<dbReference type="InterPro" id="IPR057727">
    <property type="entry name" value="WCX_dom"/>
</dbReference>
<evidence type="ECO:0000259" key="4">
    <source>
        <dbReference type="Pfam" id="PF13280"/>
    </source>
</evidence>
<gene>
    <name evidence="6" type="ORF">IAA96_08315</name>
</gene>
<evidence type="ECO:0000313" key="6">
    <source>
        <dbReference type="EMBL" id="MBO8451092.1"/>
    </source>
</evidence>
<comment type="caution">
    <text evidence="6">The sequence shown here is derived from an EMBL/GenBank/DDBJ whole genome shotgun (WGS) entry which is preliminary data.</text>
</comment>
<accession>A0A9D9ENG2</accession>
<keyword evidence="2" id="KW-0804">Transcription</keyword>
<dbReference type="SUPFAM" id="SSF46785">
    <property type="entry name" value="Winged helix' DNA-binding domain"/>
    <property type="match status" value="1"/>
</dbReference>
<organism evidence="6 7">
    <name type="scientific">Candidatus Avitreponema avistercoris</name>
    <dbReference type="NCBI Taxonomy" id="2840705"/>
    <lineage>
        <taxon>Bacteria</taxon>
        <taxon>Pseudomonadati</taxon>
        <taxon>Spirochaetota</taxon>
        <taxon>Spirochaetia</taxon>
        <taxon>Spirochaetales</taxon>
        <taxon>Candidatus Avitreponema</taxon>
    </lineage>
</organism>
<dbReference type="GO" id="GO:0003700">
    <property type="term" value="F:DNA-binding transcription factor activity"/>
    <property type="evidence" value="ECO:0007669"/>
    <property type="project" value="InterPro"/>
</dbReference>
<keyword evidence="1" id="KW-0805">Transcription regulation</keyword>
<dbReference type="AlphaFoldDB" id="A0A9D9ENG2"/>
<dbReference type="Proteomes" id="UP000823616">
    <property type="component" value="Unassembled WGS sequence"/>
</dbReference>
<feature type="domain" description="WYL" evidence="4">
    <location>
        <begin position="148"/>
        <end position="220"/>
    </location>
</feature>
<evidence type="ECO:0000313" key="7">
    <source>
        <dbReference type="Proteomes" id="UP000823616"/>
    </source>
</evidence>
<feature type="domain" description="HTH deoR-type" evidence="3">
    <location>
        <begin position="13"/>
        <end position="51"/>
    </location>
</feature>
<dbReference type="InterPro" id="IPR051534">
    <property type="entry name" value="CBASS_pafABC_assoc_protein"/>
</dbReference>
<evidence type="ECO:0000259" key="3">
    <source>
        <dbReference type="Pfam" id="PF08220"/>
    </source>
</evidence>
<dbReference type="InterPro" id="IPR026881">
    <property type="entry name" value="WYL_dom"/>
</dbReference>
<dbReference type="InterPro" id="IPR036390">
    <property type="entry name" value="WH_DNA-bd_sf"/>
</dbReference>
<evidence type="ECO:0000259" key="5">
    <source>
        <dbReference type="Pfam" id="PF25583"/>
    </source>
</evidence>
<name>A0A9D9ENG2_9SPIR</name>
<dbReference type="PANTHER" id="PTHR34580:SF9">
    <property type="entry name" value="SLL5097 PROTEIN"/>
    <property type="match status" value="1"/>
</dbReference>
<dbReference type="InterPro" id="IPR036388">
    <property type="entry name" value="WH-like_DNA-bd_sf"/>
</dbReference>
<dbReference type="InterPro" id="IPR001034">
    <property type="entry name" value="DeoR_HTH"/>
</dbReference>
<dbReference type="PROSITE" id="PS52050">
    <property type="entry name" value="WYL"/>
    <property type="match status" value="1"/>
</dbReference>
<dbReference type="Pfam" id="PF13280">
    <property type="entry name" value="WYL"/>
    <property type="match status" value="1"/>
</dbReference>
<evidence type="ECO:0000256" key="1">
    <source>
        <dbReference type="ARBA" id="ARBA00023015"/>
    </source>
</evidence>
<reference evidence="6" key="1">
    <citation type="submission" date="2020-10" db="EMBL/GenBank/DDBJ databases">
        <authorList>
            <person name="Gilroy R."/>
        </authorList>
    </citation>
    <scope>NUCLEOTIDE SEQUENCE</scope>
    <source>
        <strain evidence="6">B3-4054</strain>
    </source>
</reference>
<protein>
    <submittedName>
        <fullName evidence="6">YafY family transcriptional regulator</fullName>
    </submittedName>
</protein>
<dbReference type="Gene3D" id="1.10.10.10">
    <property type="entry name" value="Winged helix-like DNA-binding domain superfamily/Winged helix DNA-binding domain"/>
    <property type="match status" value="1"/>
</dbReference>
<dbReference type="Pfam" id="PF25583">
    <property type="entry name" value="WCX"/>
    <property type="match status" value="1"/>
</dbReference>
<evidence type="ECO:0000256" key="2">
    <source>
        <dbReference type="ARBA" id="ARBA00023163"/>
    </source>
</evidence>
<sequence length="342" mass="39501">MRIPRENRIKTWRILEIDRMIRDGGYPDVRQLAGHFEVSRATICRDIEFLRDFYHAPLEFDRTRHGYFYSDASYSLQKLNLTEGELFTISIVYPLLRQYKNTPIEKNMLSLFDKITDLLPGEVTVDASFLSGEISLISDPLPAIDRQVFECVLRALKSRRRLSFHYTSGPGAESGADKENRRSALPYHVVCHRGNWYMLAFCRRHQKIRTFAFARISDPRLEEERYTVPEDFDPNRYLDTMLGVWDSKPVQKTAEIRFSPSVARYIEERSWHENQTIRREDGGAVILSFPISRIRETAPWILGFGPLAQVLAPPELAAEIRRQAAETAALYDSAEPSAAVKP</sequence>